<proteinExistence type="predicted"/>
<keyword evidence="1" id="KW-0812">Transmembrane</keyword>
<evidence type="ECO:0000256" key="1">
    <source>
        <dbReference type="SAM" id="Phobius"/>
    </source>
</evidence>
<dbReference type="Proteomes" id="UP000184604">
    <property type="component" value="Chromosome"/>
</dbReference>
<dbReference type="Pfam" id="PF12730">
    <property type="entry name" value="ABC2_membrane_4"/>
    <property type="match status" value="1"/>
</dbReference>
<protein>
    <submittedName>
        <fullName evidence="2">Transporter</fullName>
    </submittedName>
</protein>
<gene>
    <name evidence="2" type="ORF">BS101_16750</name>
</gene>
<dbReference type="CDD" id="cd21809">
    <property type="entry name" value="ABC-2_lan_permease-like"/>
    <property type="match status" value="1"/>
</dbReference>
<feature type="transmembrane region" description="Helical" evidence="1">
    <location>
        <begin position="115"/>
        <end position="140"/>
    </location>
</feature>
<keyword evidence="1" id="KW-1133">Transmembrane helix</keyword>
<dbReference type="AlphaFoldDB" id="A0A1L5FB77"/>
<dbReference type="PANTHER" id="PTHR37305:SF1">
    <property type="entry name" value="MEMBRANE PROTEIN"/>
    <property type="match status" value="1"/>
</dbReference>
<dbReference type="PANTHER" id="PTHR37305">
    <property type="entry name" value="INTEGRAL MEMBRANE PROTEIN-RELATED"/>
    <property type="match status" value="1"/>
</dbReference>
<evidence type="ECO:0000313" key="3">
    <source>
        <dbReference type="Proteomes" id="UP000184604"/>
    </source>
</evidence>
<dbReference type="OrthoDB" id="1890910at2"/>
<organism evidence="2 3">
    <name type="scientific">Clostridium kluyveri</name>
    <dbReference type="NCBI Taxonomy" id="1534"/>
    <lineage>
        <taxon>Bacteria</taxon>
        <taxon>Bacillati</taxon>
        <taxon>Bacillota</taxon>
        <taxon>Clostridia</taxon>
        <taxon>Eubacteriales</taxon>
        <taxon>Clostridiaceae</taxon>
        <taxon>Clostridium</taxon>
    </lineage>
</organism>
<dbReference type="EMBL" id="CP018335">
    <property type="protein sequence ID" value="APM40266.1"/>
    <property type="molecule type" value="Genomic_DNA"/>
</dbReference>
<feature type="transmembrane region" description="Helical" evidence="1">
    <location>
        <begin position="18"/>
        <end position="36"/>
    </location>
</feature>
<feature type="transmembrane region" description="Helical" evidence="1">
    <location>
        <begin position="225"/>
        <end position="245"/>
    </location>
</feature>
<accession>A0A1L5FB77</accession>
<reference evidence="2 3" key="1">
    <citation type="submission" date="2016-12" db="EMBL/GenBank/DDBJ databases">
        <title>Complete genome sequence of Clostridium kluyveri JZZ isolated from the pit mud of a Chinese flavor liquor-making factory.</title>
        <authorList>
            <person name="Wang Y."/>
        </authorList>
    </citation>
    <scope>NUCLEOTIDE SEQUENCE [LARGE SCALE GENOMIC DNA]</scope>
    <source>
        <strain evidence="2 3">JZZ</strain>
    </source>
</reference>
<keyword evidence="1" id="KW-0472">Membrane</keyword>
<evidence type="ECO:0000313" key="2">
    <source>
        <dbReference type="EMBL" id="APM40266.1"/>
    </source>
</evidence>
<dbReference type="RefSeq" id="WP_073539865.1">
    <property type="nucleotide sequence ID" value="NZ_CP018335.1"/>
</dbReference>
<feature type="transmembrane region" description="Helical" evidence="1">
    <location>
        <begin position="75"/>
        <end position="94"/>
    </location>
</feature>
<sequence>MSFICVLKSELTKYKKSLLWKGVFFIPIFSSILLFIDLHLRYDYLMEISRIKELAQIGIYNKMDVLLYENHLSTLWFILLNLSVVVIAFIVNYMEYSENTWKQIVARPVKRMKIYLSKWIIVFTASVALIALNGVFVILIKKFFGIEGNSALIFKYVLLEIAAVSGVVSFQQFISCYIKNSLIAAAIGFAGTIGSYLLAQSKILGNINPFSCVLRSLPLGDMSDAHAAAIFGVISGILWLIIGILEFNRRDIK</sequence>
<feature type="transmembrane region" description="Helical" evidence="1">
    <location>
        <begin position="182"/>
        <end position="199"/>
    </location>
</feature>
<feature type="transmembrane region" description="Helical" evidence="1">
    <location>
        <begin position="152"/>
        <end position="170"/>
    </location>
</feature>
<name>A0A1L5FB77_CLOKL</name>